<evidence type="ECO:0000259" key="2">
    <source>
        <dbReference type="Pfam" id="PF14501"/>
    </source>
</evidence>
<dbReference type="InterPro" id="IPR036890">
    <property type="entry name" value="HATPase_C_sf"/>
</dbReference>
<protein>
    <submittedName>
        <fullName evidence="3">GHKL domain-containing protein</fullName>
    </submittedName>
</protein>
<reference evidence="3" key="1">
    <citation type="journal article" date="2021" name="PeerJ">
        <title>Extensive microbial diversity within the chicken gut microbiome revealed by metagenomics and culture.</title>
        <authorList>
            <person name="Gilroy R."/>
            <person name="Ravi A."/>
            <person name="Getino M."/>
            <person name="Pursley I."/>
            <person name="Horton D.L."/>
            <person name="Alikhan N.F."/>
            <person name="Baker D."/>
            <person name="Gharbi K."/>
            <person name="Hall N."/>
            <person name="Watson M."/>
            <person name="Adriaenssens E.M."/>
            <person name="Foster-Nyarko E."/>
            <person name="Jarju S."/>
            <person name="Secka A."/>
            <person name="Antonio M."/>
            <person name="Oren A."/>
            <person name="Chaudhuri R.R."/>
            <person name="La Ragione R."/>
            <person name="Hildebrand F."/>
            <person name="Pallen M.J."/>
        </authorList>
    </citation>
    <scope>NUCLEOTIDE SEQUENCE</scope>
    <source>
        <strain evidence="3">ChiBcec16_6824</strain>
    </source>
</reference>
<sequence>MNLLFWIVPLVLLAGLALGALWKALRLRRALHREREENQQLRKLIQYSSRDVQSDLNTLRQLRHDLRHYLRMANAPLSEEGAAALRQALEQPLASQGTENWALAELEHYYCVRGEELGFQTDIQLNLSLPWEELLPDLCLVVSNLLENALEALQREDGGWVRARSLATSGYVSLVVCNSCTKPLRMRNGRYLSSKGNSRVGVGLSTVQEIARRYGGRAEFSADGVQFRAAVFLPCNRAAPPAGTPTAHTAQDTAMQTTRLDPT</sequence>
<feature type="region of interest" description="Disordered" evidence="1">
    <location>
        <begin position="241"/>
        <end position="263"/>
    </location>
</feature>
<dbReference type="Pfam" id="PF14501">
    <property type="entry name" value="HATPase_c_5"/>
    <property type="match status" value="1"/>
</dbReference>
<feature type="compositionally biased region" description="Polar residues" evidence="1">
    <location>
        <begin position="251"/>
        <end position="263"/>
    </location>
</feature>
<dbReference type="Gene3D" id="3.30.565.10">
    <property type="entry name" value="Histidine kinase-like ATPase, C-terminal domain"/>
    <property type="match status" value="1"/>
</dbReference>
<accession>A0A9D1YAH8</accession>
<dbReference type="Proteomes" id="UP000823868">
    <property type="component" value="Unassembled WGS sequence"/>
</dbReference>
<name>A0A9D1YAH8_9FIRM</name>
<feature type="domain" description="Sensor histidine kinase NatK-like C-terminal" evidence="2">
    <location>
        <begin position="137"/>
        <end position="233"/>
    </location>
</feature>
<evidence type="ECO:0000313" key="3">
    <source>
        <dbReference type="EMBL" id="HIY22461.1"/>
    </source>
</evidence>
<evidence type="ECO:0000313" key="4">
    <source>
        <dbReference type="Proteomes" id="UP000823868"/>
    </source>
</evidence>
<dbReference type="EMBL" id="DXDX01000204">
    <property type="protein sequence ID" value="HIY22461.1"/>
    <property type="molecule type" value="Genomic_DNA"/>
</dbReference>
<proteinExistence type="predicted"/>
<comment type="caution">
    <text evidence="3">The sequence shown here is derived from an EMBL/GenBank/DDBJ whole genome shotgun (WGS) entry which is preliminary data.</text>
</comment>
<evidence type="ECO:0000256" key="1">
    <source>
        <dbReference type="SAM" id="MobiDB-lite"/>
    </source>
</evidence>
<organism evidence="3 4">
    <name type="scientific">Candidatus Flavonifractor merdigallinarum</name>
    <dbReference type="NCBI Taxonomy" id="2838589"/>
    <lineage>
        <taxon>Bacteria</taxon>
        <taxon>Bacillati</taxon>
        <taxon>Bacillota</taxon>
        <taxon>Clostridia</taxon>
        <taxon>Eubacteriales</taxon>
        <taxon>Oscillospiraceae</taxon>
        <taxon>Flavonifractor</taxon>
    </lineage>
</organism>
<reference evidence="3" key="2">
    <citation type="submission" date="2021-04" db="EMBL/GenBank/DDBJ databases">
        <authorList>
            <person name="Gilroy R."/>
        </authorList>
    </citation>
    <scope>NUCLEOTIDE SEQUENCE</scope>
    <source>
        <strain evidence="3">ChiBcec16_6824</strain>
    </source>
</reference>
<dbReference type="InterPro" id="IPR032834">
    <property type="entry name" value="NatK-like_C"/>
</dbReference>
<feature type="compositionally biased region" description="Low complexity" evidence="1">
    <location>
        <begin position="241"/>
        <end position="250"/>
    </location>
</feature>
<dbReference type="SUPFAM" id="SSF55874">
    <property type="entry name" value="ATPase domain of HSP90 chaperone/DNA topoisomerase II/histidine kinase"/>
    <property type="match status" value="1"/>
</dbReference>
<dbReference type="AlphaFoldDB" id="A0A9D1YAH8"/>
<gene>
    <name evidence="3" type="ORF">H9841_11255</name>
</gene>